<dbReference type="SUPFAM" id="SSF54285">
    <property type="entry name" value="MoaD/ThiS"/>
    <property type="match status" value="1"/>
</dbReference>
<dbReference type="InterPro" id="IPR012675">
    <property type="entry name" value="Beta-grasp_dom_sf"/>
</dbReference>
<proteinExistence type="predicted"/>
<dbReference type="InterPro" id="IPR016155">
    <property type="entry name" value="Mopterin_synth/thiamin_S_b"/>
</dbReference>
<dbReference type="Proteomes" id="UP001139103">
    <property type="component" value="Unassembled WGS sequence"/>
</dbReference>
<dbReference type="Gene3D" id="3.10.20.30">
    <property type="match status" value="1"/>
</dbReference>
<sequence length="89" mass="9532">MQIIIPTSLRTCAEGASEIDLEATSVAEALEKAFGQYPDLCEALMDEQGALRSHINLFVNDRNIRNLEGSETKLAANDELLILGALAGG</sequence>
<keyword evidence="2" id="KW-1185">Reference proteome</keyword>
<dbReference type="RefSeq" id="WP_230218291.1">
    <property type="nucleotide sequence ID" value="NZ_JAJKFT010000004.1"/>
</dbReference>
<organism evidence="1 2">
    <name type="scientific">Blastopirellula sediminis</name>
    <dbReference type="NCBI Taxonomy" id="2894196"/>
    <lineage>
        <taxon>Bacteria</taxon>
        <taxon>Pseudomonadati</taxon>
        <taxon>Planctomycetota</taxon>
        <taxon>Planctomycetia</taxon>
        <taxon>Pirellulales</taxon>
        <taxon>Pirellulaceae</taxon>
        <taxon>Blastopirellula</taxon>
    </lineage>
</organism>
<reference evidence="1" key="1">
    <citation type="submission" date="2021-11" db="EMBL/GenBank/DDBJ databases">
        <title>Genome sequence.</title>
        <authorList>
            <person name="Sun Q."/>
        </authorList>
    </citation>
    <scope>NUCLEOTIDE SEQUENCE</scope>
    <source>
        <strain evidence="1">JC732</strain>
    </source>
</reference>
<name>A0A9X1SJD5_9BACT</name>
<dbReference type="PANTHER" id="PTHR38031:SF1">
    <property type="entry name" value="SULFUR CARRIER PROTEIN CYSO"/>
    <property type="match status" value="1"/>
</dbReference>
<dbReference type="AlphaFoldDB" id="A0A9X1SJD5"/>
<dbReference type="InterPro" id="IPR052045">
    <property type="entry name" value="Sulfur_Carrier/Prot_Modifier"/>
</dbReference>
<dbReference type="InterPro" id="IPR003749">
    <property type="entry name" value="ThiS/MoaD-like"/>
</dbReference>
<evidence type="ECO:0000313" key="2">
    <source>
        <dbReference type="Proteomes" id="UP001139103"/>
    </source>
</evidence>
<protein>
    <submittedName>
        <fullName evidence="1">MoaD/ThiS family protein</fullName>
    </submittedName>
</protein>
<gene>
    <name evidence="1" type="ORF">LOC68_10425</name>
</gene>
<comment type="caution">
    <text evidence="1">The sequence shown here is derived from an EMBL/GenBank/DDBJ whole genome shotgun (WGS) entry which is preliminary data.</text>
</comment>
<dbReference type="PANTHER" id="PTHR38031">
    <property type="entry name" value="SULFUR CARRIER PROTEIN SLR0821-RELATED"/>
    <property type="match status" value="1"/>
</dbReference>
<evidence type="ECO:0000313" key="1">
    <source>
        <dbReference type="EMBL" id="MCC9628814.1"/>
    </source>
</evidence>
<dbReference type="Pfam" id="PF02597">
    <property type="entry name" value="ThiS"/>
    <property type="match status" value="1"/>
</dbReference>
<dbReference type="EMBL" id="JAJKFT010000004">
    <property type="protein sequence ID" value="MCC9628814.1"/>
    <property type="molecule type" value="Genomic_DNA"/>
</dbReference>
<accession>A0A9X1SJD5</accession>